<gene>
    <name evidence="1" type="ORF">SAOR_00930</name>
</gene>
<organism evidence="1 2">
    <name type="scientific">Salinisphaera orenii MK-B5</name>
    <dbReference type="NCBI Taxonomy" id="856730"/>
    <lineage>
        <taxon>Bacteria</taxon>
        <taxon>Pseudomonadati</taxon>
        <taxon>Pseudomonadota</taxon>
        <taxon>Gammaproteobacteria</taxon>
        <taxon>Salinisphaerales</taxon>
        <taxon>Salinisphaeraceae</taxon>
        <taxon>Salinisphaera</taxon>
    </lineage>
</organism>
<proteinExistence type="predicted"/>
<dbReference type="RefSeq" id="WP_123629796.1">
    <property type="nucleotide sequence ID" value="NZ_AYKH01000001.1"/>
</dbReference>
<evidence type="ECO:0000313" key="2">
    <source>
        <dbReference type="Proteomes" id="UP000283993"/>
    </source>
</evidence>
<name>A0A423PYB6_9GAMM</name>
<evidence type="ECO:0000313" key="1">
    <source>
        <dbReference type="EMBL" id="ROO30592.1"/>
    </source>
</evidence>
<protein>
    <submittedName>
        <fullName evidence="1">Uncharacterized protein</fullName>
    </submittedName>
</protein>
<comment type="caution">
    <text evidence="1">The sequence shown here is derived from an EMBL/GenBank/DDBJ whole genome shotgun (WGS) entry which is preliminary data.</text>
</comment>
<dbReference type="EMBL" id="AYKH01000001">
    <property type="protein sequence ID" value="ROO30592.1"/>
    <property type="molecule type" value="Genomic_DNA"/>
</dbReference>
<reference evidence="1 2" key="1">
    <citation type="submission" date="2013-10" db="EMBL/GenBank/DDBJ databases">
        <title>Salinisphaera orenii MK-B5 Genome Sequencing.</title>
        <authorList>
            <person name="Lai Q."/>
            <person name="Li C."/>
            <person name="Shao Z."/>
        </authorList>
    </citation>
    <scope>NUCLEOTIDE SEQUENCE [LARGE SCALE GENOMIC DNA]</scope>
    <source>
        <strain evidence="1 2">MK-B5</strain>
    </source>
</reference>
<dbReference type="Proteomes" id="UP000283993">
    <property type="component" value="Unassembled WGS sequence"/>
</dbReference>
<sequence>MYEQRASWIARELLRTEKPESAAAILGLAIVKIADESFESDDVRERAIRGVYDRMVEYYERNK</sequence>
<accession>A0A423PYB6</accession>
<dbReference type="AlphaFoldDB" id="A0A423PYB6"/>
<keyword evidence="2" id="KW-1185">Reference proteome</keyword>